<keyword evidence="3" id="KW-1185">Reference proteome</keyword>
<evidence type="ECO:0000313" key="3">
    <source>
        <dbReference type="Proteomes" id="UP000608071"/>
    </source>
</evidence>
<sequence>MRLLLRDSSGYSNELIVKSQTISIDSFFNYLELIVNEETLSEVKINNILFSCKRSEDGSYIIPCYMSRDNHTVIEMIIDNKPIRIVIKFSDELFIGEKTIDSFADFHRNVKDWLGDQKKTIESLLDAIKGGNIHLLQIINPLTGLDDQTLLEEIYKVMPFALDICTKPRQHLLIEEEILDVELVKRVTPSSLQHLASHSEHWRSRTITGLIPSRLRAEVYEDDINIYENIFFKMVIEAILNYVVRKHEEVKLAISQKDTLHDWEFYATEINDYKKLEMLHSLLPEYNSESEEGIRRQFKELEKLILTIEKQLSSVVSTPFFQSINASKRLELPIQPTNIINMDNRYNELFKIWNKLLVISTKTQQDLTGSSILDIDEYYQVYIQILSIYSLHLLGYQFSDDSYLELITESKFNFHIQFSNEYCVIEANNQKKGKNDITFRMEESLSYAIKVPNSFPVSFKDYEEEMTFKEIWSDNEQILLFRKKPNETLEKQLSQVIKKYVDEQQNLTTNQKIYLKNLDRDWRKHLTEEISRIPENRTFTLNLHTLFNLMGDSENNLQKYTTSILDSVPSSYSNVTDIFILPINLADFSKVENSDLLQRLINFGEAYTENDAKKYGDYQVGILPISQTDLRSIQRLSKLFNLFIYRQLIRWSTVFKECPACGSANITKTDEHTWQCRSSDCHLVWGVTRCSHGCNEFYEWMKPSLKPRLTKFPNPNLEGFHLEKILQNEMLFDRMVITAFDFQIGDNNEFIYNPRCPKCGKSKLH</sequence>
<dbReference type="EMBL" id="JACSQL010000012">
    <property type="protein sequence ID" value="MBD7970428.1"/>
    <property type="molecule type" value="Genomic_DNA"/>
</dbReference>
<name>A0ABR8T3T4_9BACL</name>
<feature type="domain" description="DUF2357" evidence="1">
    <location>
        <begin position="150"/>
        <end position="262"/>
    </location>
</feature>
<protein>
    <submittedName>
        <fullName evidence="2">DUF2357 domain-containing protein</fullName>
    </submittedName>
</protein>
<proteinExistence type="predicted"/>
<gene>
    <name evidence="2" type="ORF">H9647_20375</name>
</gene>
<organism evidence="2 3">
    <name type="scientific">Paenibacillus gallinarum</name>
    <dbReference type="NCBI Taxonomy" id="2762232"/>
    <lineage>
        <taxon>Bacteria</taxon>
        <taxon>Bacillati</taxon>
        <taxon>Bacillota</taxon>
        <taxon>Bacilli</taxon>
        <taxon>Bacillales</taxon>
        <taxon>Paenibacillaceae</taxon>
        <taxon>Paenibacillus</taxon>
    </lineage>
</organism>
<comment type="caution">
    <text evidence="2">The sequence shown here is derived from an EMBL/GenBank/DDBJ whole genome shotgun (WGS) entry which is preliminary data.</text>
</comment>
<dbReference type="Proteomes" id="UP000608071">
    <property type="component" value="Unassembled WGS sequence"/>
</dbReference>
<evidence type="ECO:0000313" key="2">
    <source>
        <dbReference type="EMBL" id="MBD7970428.1"/>
    </source>
</evidence>
<dbReference type="InterPro" id="IPR018633">
    <property type="entry name" value="DUF2357"/>
</dbReference>
<dbReference type="RefSeq" id="WP_191803522.1">
    <property type="nucleotide sequence ID" value="NZ_JACSQL010000012.1"/>
</dbReference>
<accession>A0ABR8T3T4</accession>
<dbReference type="Pfam" id="PF09823">
    <property type="entry name" value="DUF2357"/>
    <property type="match status" value="1"/>
</dbReference>
<evidence type="ECO:0000259" key="1">
    <source>
        <dbReference type="Pfam" id="PF09823"/>
    </source>
</evidence>
<reference evidence="2 3" key="1">
    <citation type="submission" date="2020-08" db="EMBL/GenBank/DDBJ databases">
        <title>A Genomic Blueprint of the Chicken Gut Microbiome.</title>
        <authorList>
            <person name="Gilroy R."/>
            <person name="Ravi A."/>
            <person name="Getino M."/>
            <person name="Pursley I."/>
            <person name="Horton D.L."/>
            <person name="Alikhan N.-F."/>
            <person name="Baker D."/>
            <person name="Gharbi K."/>
            <person name="Hall N."/>
            <person name="Watson M."/>
            <person name="Adriaenssens E.M."/>
            <person name="Foster-Nyarko E."/>
            <person name="Jarju S."/>
            <person name="Secka A."/>
            <person name="Antonio M."/>
            <person name="Oren A."/>
            <person name="Chaudhuri R."/>
            <person name="La Ragione R.M."/>
            <person name="Hildebrand F."/>
            <person name="Pallen M.J."/>
        </authorList>
    </citation>
    <scope>NUCLEOTIDE SEQUENCE [LARGE SCALE GENOMIC DNA]</scope>
    <source>
        <strain evidence="2 3">Sa2BVA9</strain>
    </source>
</reference>